<evidence type="ECO:0000256" key="6">
    <source>
        <dbReference type="SAM" id="MobiDB-lite"/>
    </source>
</evidence>
<dbReference type="Pfam" id="PF08548">
    <property type="entry name" value="Peptidase_M10_C"/>
    <property type="match status" value="1"/>
</dbReference>
<evidence type="ECO:0000256" key="1">
    <source>
        <dbReference type="ARBA" id="ARBA00001913"/>
    </source>
</evidence>
<dbReference type="PROSITE" id="PS00330">
    <property type="entry name" value="HEMOLYSIN_CALCIUM"/>
    <property type="match status" value="3"/>
</dbReference>
<dbReference type="Gene3D" id="2.150.10.10">
    <property type="entry name" value="Serralysin-like metalloprotease, C-terminal"/>
    <property type="match status" value="5"/>
</dbReference>
<evidence type="ECO:0000256" key="4">
    <source>
        <dbReference type="ARBA" id="ARBA00022729"/>
    </source>
</evidence>
<dbReference type="InterPro" id="IPR013858">
    <property type="entry name" value="Peptidase_M10B_C"/>
</dbReference>
<keyword evidence="5" id="KW-0677">Repeat</keyword>
<dbReference type="InterPro" id="IPR050557">
    <property type="entry name" value="RTX_toxin/Mannuronan_C5-epim"/>
</dbReference>
<feature type="compositionally biased region" description="Gly residues" evidence="6">
    <location>
        <begin position="177"/>
        <end position="189"/>
    </location>
</feature>
<reference evidence="9 10" key="1">
    <citation type="journal article" date="2019" name="Int. J. Syst. Evol. Microbiol.">
        <title>The Global Catalogue of Microorganisms (GCM) 10K type strain sequencing project: providing services to taxonomists for standard genome sequencing and annotation.</title>
        <authorList>
            <consortium name="The Broad Institute Genomics Platform"/>
            <consortium name="The Broad Institute Genome Sequencing Center for Infectious Disease"/>
            <person name="Wu L."/>
            <person name="Ma J."/>
        </authorList>
    </citation>
    <scope>NUCLEOTIDE SEQUENCE [LARGE SCALE GENOMIC DNA]</scope>
    <source>
        <strain evidence="9 10">JCM 15089</strain>
    </source>
</reference>
<dbReference type="InterPro" id="IPR014755">
    <property type="entry name" value="Cu-Rt/internalin_Ig-like"/>
</dbReference>
<dbReference type="InterPro" id="IPR001343">
    <property type="entry name" value="Hemolysn_Ca-bd"/>
</dbReference>
<feature type="domain" description="SbsA Ig-like" evidence="8">
    <location>
        <begin position="823"/>
        <end position="929"/>
    </location>
</feature>
<proteinExistence type="predicted"/>
<keyword evidence="4" id="KW-0732">Signal</keyword>
<feature type="domain" description="SbsA Ig-like" evidence="8">
    <location>
        <begin position="594"/>
        <end position="701"/>
    </location>
</feature>
<comment type="caution">
    <text evidence="9">The sequence shown here is derived from an EMBL/GenBank/DDBJ whole genome shotgun (WGS) entry which is preliminary data.</text>
</comment>
<dbReference type="Gene3D" id="2.60.120.380">
    <property type="match status" value="1"/>
</dbReference>
<protein>
    <recommendedName>
        <fullName evidence="11">SbsA Ig-like domain-containing protein</fullName>
    </recommendedName>
</protein>
<dbReference type="Pfam" id="PF00353">
    <property type="entry name" value="HemolysinCabind"/>
    <property type="match status" value="6"/>
</dbReference>
<name>A0ABN1EMG7_9PROT</name>
<feature type="region of interest" description="Disordered" evidence="6">
    <location>
        <begin position="169"/>
        <end position="190"/>
    </location>
</feature>
<dbReference type="SUPFAM" id="SSF51120">
    <property type="entry name" value="beta-Roll"/>
    <property type="match status" value="4"/>
</dbReference>
<dbReference type="RefSeq" id="WP_166929541.1">
    <property type="nucleotide sequence ID" value="NZ_BAAADD010000004.1"/>
</dbReference>
<organism evidence="9 10">
    <name type="scientific">Rhizomicrobium electricum</name>
    <dbReference type="NCBI Taxonomy" id="480070"/>
    <lineage>
        <taxon>Bacteria</taxon>
        <taxon>Pseudomonadati</taxon>
        <taxon>Pseudomonadota</taxon>
        <taxon>Alphaproteobacteria</taxon>
        <taxon>Micropepsales</taxon>
        <taxon>Micropepsaceae</taxon>
        <taxon>Rhizomicrobium</taxon>
    </lineage>
</organism>
<dbReference type="EMBL" id="BAAADD010000004">
    <property type="protein sequence ID" value="GAA0569789.1"/>
    <property type="molecule type" value="Genomic_DNA"/>
</dbReference>
<keyword evidence="10" id="KW-1185">Reference proteome</keyword>
<dbReference type="Proteomes" id="UP001499951">
    <property type="component" value="Unassembled WGS sequence"/>
</dbReference>
<comment type="subcellular location">
    <subcellularLocation>
        <location evidence="2">Secreted</location>
    </subcellularLocation>
</comment>
<dbReference type="InterPro" id="IPR011049">
    <property type="entry name" value="Serralysin-like_metalloprot_C"/>
</dbReference>
<dbReference type="PRINTS" id="PR00313">
    <property type="entry name" value="CABNDNGRPT"/>
</dbReference>
<dbReference type="Pfam" id="PF13205">
    <property type="entry name" value="Big_5"/>
    <property type="match status" value="3"/>
</dbReference>
<gene>
    <name evidence="9" type="ORF">GCM10008942_18150</name>
</gene>
<dbReference type="InterPro" id="IPR018511">
    <property type="entry name" value="Hemolysin-typ_Ca-bd_CS"/>
</dbReference>
<feature type="domain" description="Peptidase M10 serralysin C-terminal" evidence="7">
    <location>
        <begin position="454"/>
        <end position="569"/>
    </location>
</feature>
<sequence length="1421" mass="146408">MPTIMGTTGSETLTGTAGSDTFDISQGGDDVVYTMGGSDDVVYVGGALTANDRIVGAGVSPTTGGINSVSVVLDGDYSAGVTFSATTFSDLTNLRVTAGHSYRLTSNDATMIHFYQYMSDLTVDGAALGTADTLYFDGSAETDAHLGLTGGAGSDTLIGGVANDVLTGGDGNDQLRGGSGDDGLRGGAGNDALYGGDGDDTLDGGTGANTLDGAAGNDTLQATNSAAGSSFNGGSGDDLILTALPNGTTYDGGAGRDAIYVAADLNTRALSFSVNLATGTITDGTSTDRLISIEGAMGGTGNDTLTGDAGDNWLSGGEGCDVLEGGLGDDVILGEKDLAAPWSDSHIFWGGSCAGIPEIDTVSFAHAARGETVDPGADQRHPALPTGVAYGGDGLDTIMVCQNFVLSGYNDVFMGSPIWNYTYKVWGGDGNDLININTGFATGHQWDTGTNSLYGGNGDDVLIGGDSNLLQSYISKDVIDGGSGADTMTGGTGYDIFEFTSASDLSLEADHITDFAPGDDTLDFSAVTGLSFIGTAAFSGAAGQLRYVLQNGQTVLQLDADGDKQADGLLVLDNGAFALSETTAGSKILVADDGAAPVLVGLSPDNGATIGGSAPPVTLTFNEAVRIGSGKIGLYDASGLLFEIDAASSYVSAVGNTVTISGAFGFERGHSYCIKVSDGAIVDGAGHAFTGLSSPSSWAFTLTSANTGPVLQSGDVAKDTSGASLNPTITLTFDKPVHAISGTIMISNSQANTPFITISATDSSQVTVSGNSLIIKPTAALFGSTQYEITTGNLIVADAAGNRNEARIDAISSVLFTTVARQDTTAPTLISATPSSGSSVSPGANIVLTFSEAVRPGYTWSVTGLSYDNCFWITRASDGHLIKSISASDTSQVTISGNQVIINPNVDLPGDTAFIVSYGAYALQDMAGNFVGGQDISGLAPITGQFTATTFTTTSEINGTKSNDVLPGTAGNDVLSGLGGNDTLYGYAGNDTLRGGAGSNTLDGGAGTDTAAFAGQASDYFLSVSGGVTTVMGAGETDTLTNIEKVSFDGSGQTLTLAEFQTQSFSKLQALEYIASYRDLMGAFGDDAVWGARHYFNNGRAEGRSISFNALNYICSYGDLIVAFHDDQLAATEHYLKNGSYEGRKVSFDPLAYVCSYSDLLIAFHDDKTAAAEHYIKNGYWENRKVTFDALAYVCSYDDLVIAFHNDKTAAEEHYIRNGYWEGRKVTFNALAYIASYTDLIGAFGTDVQAAEEHYIRNGFWEGRKVTFDPVAYLINNTDLGACGFTATDATEHYLKNGYWEHRTTNGAFGSEQTNHDLTVGGLVTDTIGTAGDKDWFAVNVTAGQTYTFTLSGVDGGNGTLADPFLAICDARGVQLTYANDSTNHDAVIRFTALSTGTCYLVASANDTGTGTYKLFATAGG</sequence>
<dbReference type="PANTHER" id="PTHR38340">
    <property type="entry name" value="S-LAYER PROTEIN"/>
    <property type="match status" value="1"/>
</dbReference>
<accession>A0ABN1EMG7</accession>
<comment type="cofactor">
    <cofactor evidence="1">
        <name>Ca(2+)</name>
        <dbReference type="ChEBI" id="CHEBI:29108"/>
    </cofactor>
</comment>
<evidence type="ECO:0008006" key="11">
    <source>
        <dbReference type="Google" id="ProtNLM"/>
    </source>
</evidence>
<evidence type="ECO:0000259" key="7">
    <source>
        <dbReference type="Pfam" id="PF08548"/>
    </source>
</evidence>
<dbReference type="InterPro" id="IPR032812">
    <property type="entry name" value="SbsA_Ig"/>
</dbReference>
<evidence type="ECO:0000313" key="9">
    <source>
        <dbReference type="EMBL" id="GAA0569789.1"/>
    </source>
</evidence>
<keyword evidence="3" id="KW-0964">Secreted</keyword>
<feature type="domain" description="SbsA Ig-like" evidence="8">
    <location>
        <begin position="706"/>
        <end position="818"/>
    </location>
</feature>
<evidence type="ECO:0000256" key="3">
    <source>
        <dbReference type="ARBA" id="ARBA00022525"/>
    </source>
</evidence>
<dbReference type="Gene3D" id="2.60.40.1220">
    <property type="match status" value="1"/>
</dbReference>
<evidence type="ECO:0000313" key="10">
    <source>
        <dbReference type="Proteomes" id="UP001499951"/>
    </source>
</evidence>
<evidence type="ECO:0000259" key="8">
    <source>
        <dbReference type="Pfam" id="PF13205"/>
    </source>
</evidence>
<evidence type="ECO:0000256" key="2">
    <source>
        <dbReference type="ARBA" id="ARBA00004613"/>
    </source>
</evidence>
<dbReference type="PANTHER" id="PTHR38340:SF1">
    <property type="entry name" value="S-LAYER PROTEIN"/>
    <property type="match status" value="1"/>
</dbReference>
<evidence type="ECO:0000256" key="5">
    <source>
        <dbReference type="ARBA" id="ARBA00022737"/>
    </source>
</evidence>